<reference evidence="4 5" key="1">
    <citation type="submission" date="2017-07" db="EMBL/GenBank/DDBJ databases">
        <title>Genome sequencing and assembly of Paenibacillus rigui.</title>
        <authorList>
            <person name="Mayilraj S."/>
        </authorList>
    </citation>
    <scope>NUCLEOTIDE SEQUENCE [LARGE SCALE GENOMIC DNA]</scope>
    <source>
        <strain evidence="4 5">JCM 16352</strain>
    </source>
</reference>
<dbReference type="Pfam" id="PF00990">
    <property type="entry name" value="GGDEF"/>
    <property type="match status" value="1"/>
</dbReference>
<dbReference type="SUPFAM" id="SSF141868">
    <property type="entry name" value="EAL domain-like"/>
    <property type="match status" value="1"/>
</dbReference>
<dbReference type="InterPro" id="IPR000160">
    <property type="entry name" value="GGDEF_dom"/>
</dbReference>
<dbReference type="InterPro" id="IPR013656">
    <property type="entry name" value="PAS_4"/>
</dbReference>
<dbReference type="PANTHER" id="PTHR44757:SF2">
    <property type="entry name" value="BIOFILM ARCHITECTURE MAINTENANCE PROTEIN MBAA"/>
    <property type="match status" value="1"/>
</dbReference>
<gene>
    <name evidence="4" type="ORF">CF651_01515</name>
</gene>
<dbReference type="InterPro" id="IPR035919">
    <property type="entry name" value="EAL_sf"/>
</dbReference>
<feature type="domain" description="PAS" evidence="1">
    <location>
        <begin position="15"/>
        <end position="78"/>
    </location>
</feature>
<dbReference type="NCBIfam" id="TIGR00254">
    <property type="entry name" value="GGDEF"/>
    <property type="match status" value="1"/>
</dbReference>
<dbReference type="InterPro" id="IPR043128">
    <property type="entry name" value="Rev_trsase/Diguanyl_cyclase"/>
</dbReference>
<dbReference type="SMART" id="SM00267">
    <property type="entry name" value="GGDEF"/>
    <property type="match status" value="1"/>
</dbReference>
<organism evidence="4 5">
    <name type="scientific">Paenibacillus rigui</name>
    <dbReference type="NCBI Taxonomy" id="554312"/>
    <lineage>
        <taxon>Bacteria</taxon>
        <taxon>Bacillati</taxon>
        <taxon>Bacillota</taxon>
        <taxon>Bacilli</taxon>
        <taxon>Bacillales</taxon>
        <taxon>Paenibacillaceae</taxon>
        <taxon>Paenibacillus</taxon>
    </lineage>
</organism>
<proteinExistence type="predicted"/>
<dbReference type="Pfam" id="PF00563">
    <property type="entry name" value="EAL"/>
    <property type="match status" value="1"/>
</dbReference>
<dbReference type="InterPro" id="IPR001633">
    <property type="entry name" value="EAL_dom"/>
</dbReference>
<dbReference type="SMART" id="SM00052">
    <property type="entry name" value="EAL"/>
    <property type="match status" value="1"/>
</dbReference>
<dbReference type="PROSITE" id="PS50112">
    <property type="entry name" value="PAS"/>
    <property type="match status" value="1"/>
</dbReference>
<dbReference type="SMART" id="SM00091">
    <property type="entry name" value="PAS"/>
    <property type="match status" value="1"/>
</dbReference>
<dbReference type="OrthoDB" id="9759607at2"/>
<dbReference type="PROSITE" id="PS50887">
    <property type="entry name" value="GGDEF"/>
    <property type="match status" value="1"/>
</dbReference>
<evidence type="ECO:0000313" key="4">
    <source>
        <dbReference type="EMBL" id="OXM87819.1"/>
    </source>
</evidence>
<name>A0A229UXZ4_9BACL</name>
<dbReference type="Pfam" id="PF08448">
    <property type="entry name" value="PAS_4"/>
    <property type="match status" value="1"/>
</dbReference>
<evidence type="ECO:0000259" key="2">
    <source>
        <dbReference type="PROSITE" id="PS50883"/>
    </source>
</evidence>
<dbReference type="Gene3D" id="3.20.20.450">
    <property type="entry name" value="EAL domain"/>
    <property type="match status" value="1"/>
</dbReference>
<dbReference type="InterPro" id="IPR000014">
    <property type="entry name" value="PAS"/>
</dbReference>
<dbReference type="SUPFAM" id="SSF55073">
    <property type="entry name" value="Nucleotide cyclase"/>
    <property type="match status" value="1"/>
</dbReference>
<feature type="domain" description="GGDEF" evidence="3">
    <location>
        <begin position="164"/>
        <end position="296"/>
    </location>
</feature>
<protein>
    <submittedName>
        <fullName evidence="4">Diguanylate cyclase</fullName>
    </submittedName>
</protein>
<dbReference type="InterPro" id="IPR052155">
    <property type="entry name" value="Biofilm_reg_signaling"/>
</dbReference>
<accession>A0A229UXZ4</accession>
<dbReference type="PANTHER" id="PTHR44757">
    <property type="entry name" value="DIGUANYLATE CYCLASE DGCP"/>
    <property type="match status" value="1"/>
</dbReference>
<dbReference type="SUPFAM" id="SSF55785">
    <property type="entry name" value="PYP-like sensor domain (PAS domain)"/>
    <property type="match status" value="1"/>
</dbReference>
<dbReference type="CDD" id="cd00130">
    <property type="entry name" value="PAS"/>
    <property type="match status" value="1"/>
</dbReference>
<dbReference type="Proteomes" id="UP000215509">
    <property type="component" value="Unassembled WGS sequence"/>
</dbReference>
<dbReference type="AlphaFoldDB" id="A0A229UXZ4"/>
<evidence type="ECO:0000313" key="5">
    <source>
        <dbReference type="Proteomes" id="UP000215509"/>
    </source>
</evidence>
<sequence>MYNMDGMYTLSSHPLFEQSPDALLLLNRKGIIVHTNNAFQKLLGSELESIKHCTLEQLLEQESRPAFQHSFHHALTGENDQAQAVIQRRHGQRLQLELRMIPANTQEERMVYVILKDMTEQKVAAQMIEHMAYYDTLTGLPNRTLFQIQLTQELAAANSGERTAPFAIMMIGLDRFQLVNDSFGHSWGDMLLMQVSDRLREWAGDTHRISRMGNYEFALLVRHFDHTNDMVELARHLQLQLMEPYYVHDRELVISSSIGLAIYPYDGIDMNTLLRHAVKAQSAERAGGQGLFRLDASAETSASSLQQLEWEHDLRKALERGELELHYQPQYDIRDMRLIGMEALVRWRHPKHGLISPAQFIPLAEETGLIIPIGDWVLRTACRQNKLWQEAGWPALTVSVNLSLKQFQKLNLIGDIVGILQDTGLAPSCLELEITESVAMHNVEQVIRKLNELKGYGIRISMDDFGTGYSSLHVLKKIPIQKLKIDQSFIRDITTDTDSAAIVSTIIAMANHLNLDVVAEGVESEGDLQFLNAQNCPHAQGYYFSKPVSAAEFELIFASHK</sequence>
<dbReference type="CDD" id="cd01949">
    <property type="entry name" value="GGDEF"/>
    <property type="match status" value="1"/>
</dbReference>
<dbReference type="InterPro" id="IPR035965">
    <property type="entry name" value="PAS-like_dom_sf"/>
</dbReference>
<dbReference type="InterPro" id="IPR029787">
    <property type="entry name" value="Nucleotide_cyclase"/>
</dbReference>
<evidence type="ECO:0000259" key="1">
    <source>
        <dbReference type="PROSITE" id="PS50112"/>
    </source>
</evidence>
<dbReference type="FunFam" id="3.20.20.450:FF:000001">
    <property type="entry name" value="Cyclic di-GMP phosphodiesterase yahA"/>
    <property type="match status" value="1"/>
</dbReference>
<dbReference type="NCBIfam" id="TIGR00229">
    <property type="entry name" value="sensory_box"/>
    <property type="match status" value="1"/>
</dbReference>
<dbReference type="Gene3D" id="3.30.450.20">
    <property type="entry name" value="PAS domain"/>
    <property type="match status" value="1"/>
</dbReference>
<dbReference type="Gene3D" id="3.30.70.270">
    <property type="match status" value="1"/>
</dbReference>
<evidence type="ECO:0000259" key="3">
    <source>
        <dbReference type="PROSITE" id="PS50887"/>
    </source>
</evidence>
<keyword evidence="5" id="KW-1185">Reference proteome</keyword>
<dbReference type="RefSeq" id="WP_094013069.1">
    <property type="nucleotide sequence ID" value="NZ_NMQW01000002.1"/>
</dbReference>
<feature type="domain" description="EAL" evidence="2">
    <location>
        <begin position="307"/>
        <end position="561"/>
    </location>
</feature>
<dbReference type="CDD" id="cd01948">
    <property type="entry name" value="EAL"/>
    <property type="match status" value="1"/>
</dbReference>
<comment type="caution">
    <text evidence="4">The sequence shown here is derived from an EMBL/GenBank/DDBJ whole genome shotgun (WGS) entry which is preliminary data.</text>
</comment>
<dbReference type="EMBL" id="NMQW01000002">
    <property type="protein sequence ID" value="OXM87819.1"/>
    <property type="molecule type" value="Genomic_DNA"/>
</dbReference>
<dbReference type="PROSITE" id="PS50883">
    <property type="entry name" value="EAL"/>
    <property type="match status" value="1"/>
</dbReference>